<evidence type="ECO:0000259" key="9">
    <source>
        <dbReference type="PROSITE" id="PS51717"/>
    </source>
</evidence>
<reference evidence="10" key="2">
    <citation type="submission" date="2025-09" db="UniProtKB">
        <authorList>
            <consortium name="Ensembl"/>
        </authorList>
    </citation>
    <scope>IDENTIFICATION</scope>
</reference>
<dbReference type="InterPro" id="IPR027417">
    <property type="entry name" value="P-loop_NTPase"/>
</dbReference>
<feature type="coiled-coil region" evidence="8">
    <location>
        <begin position="1815"/>
        <end position="1852"/>
    </location>
</feature>
<accession>A0A8C0JAL7</accession>
<keyword evidence="8" id="KW-0175">Coiled coil</keyword>
<keyword evidence="11" id="KW-1185">Reference proteome</keyword>
<feature type="coiled-coil region" evidence="8">
    <location>
        <begin position="79"/>
        <end position="175"/>
    </location>
</feature>
<dbReference type="GO" id="GO:0005525">
    <property type="term" value="F:GTP binding"/>
    <property type="evidence" value="ECO:0007669"/>
    <property type="project" value="UniProtKB-KW"/>
</dbReference>
<evidence type="ECO:0000256" key="7">
    <source>
        <dbReference type="ARBA" id="ARBA00023242"/>
    </source>
</evidence>
<evidence type="ECO:0000256" key="2">
    <source>
        <dbReference type="ARBA" id="ARBA00004496"/>
    </source>
</evidence>
<dbReference type="SUPFAM" id="SSF52540">
    <property type="entry name" value="P-loop containing nucleoside triphosphate hydrolases"/>
    <property type="match status" value="1"/>
</dbReference>
<evidence type="ECO:0000256" key="6">
    <source>
        <dbReference type="ARBA" id="ARBA00023134"/>
    </source>
</evidence>
<dbReference type="Pfam" id="PF25974">
    <property type="entry name" value="URGCP_9th"/>
    <property type="match status" value="1"/>
</dbReference>
<dbReference type="PANTHER" id="PTHR22796:SF6">
    <property type="entry name" value="INTERFERON-INDUCED VERY LARGE GTPASE 1-RELATED"/>
    <property type="match status" value="1"/>
</dbReference>
<evidence type="ECO:0000256" key="1">
    <source>
        <dbReference type="ARBA" id="ARBA00004123"/>
    </source>
</evidence>
<dbReference type="PANTHER" id="PTHR22796">
    <property type="entry name" value="URG4-RELATED"/>
    <property type="match status" value="1"/>
</dbReference>
<dbReference type="Gene3D" id="3.40.50.300">
    <property type="entry name" value="P-loop containing nucleotide triphosphate hydrolases"/>
    <property type="match status" value="1"/>
</dbReference>
<organism evidence="10 11">
    <name type="scientific">Chelonoidis abingdonii</name>
    <name type="common">Abingdon island giant tortoise</name>
    <name type="synonym">Testudo abingdonii</name>
    <dbReference type="NCBI Taxonomy" id="106734"/>
    <lineage>
        <taxon>Eukaryota</taxon>
        <taxon>Metazoa</taxon>
        <taxon>Chordata</taxon>
        <taxon>Craniata</taxon>
        <taxon>Vertebrata</taxon>
        <taxon>Euteleostomi</taxon>
        <taxon>Archelosauria</taxon>
        <taxon>Testudinata</taxon>
        <taxon>Testudines</taxon>
        <taxon>Cryptodira</taxon>
        <taxon>Durocryptodira</taxon>
        <taxon>Testudinoidea</taxon>
        <taxon>Testudinidae</taxon>
        <taxon>Chelonoidis</taxon>
    </lineage>
</organism>
<evidence type="ECO:0000256" key="5">
    <source>
        <dbReference type="ARBA" id="ARBA00022741"/>
    </source>
</evidence>
<evidence type="ECO:0000256" key="4">
    <source>
        <dbReference type="ARBA" id="ARBA00022490"/>
    </source>
</evidence>
<evidence type="ECO:0000313" key="10">
    <source>
        <dbReference type="Ensembl" id="ENSCABP00000028775.1"/>
    </source>
</evidence>
<comment type="subcellular location">
    <subcellularLocation>
        <location evidence="2">Cytoplasm</location>
    </subcellularLocation>
    <subcellularLocation>
        <location evidence="1">Nucleus</location>
    </subcellularLocation>
</comment>
<dbReference type="OMA" id="QKMSTAD"/>
<keyword evidence="6" id="KW-0342">GTP-binding</keyword>
<keyword evidence="7" id="KW-0539">Nucleus</keyword>
<protein>
    <recommendedName>
        <fullName evidence="9">VLIG-type G domain-containing protein</fullName>
    </recommendedName>
</protein>
<keyword evidence="4" id="KW-0963">Cytoplasm</keyword>
<dbReference type="InterPro" id="IPR057365">
    <property type="entry name" value="URGCP"/>
</dbReference>
<comment type="similarity">
    <text evidence="3">Belongs to the TRAFAC class dynamin-like GTPase superfamily. Very large inducible GTPase (VLIG) family.</text>
</comment>
<keyword evidence="5" id="KW-0547">Nucleotide-binding</keyword>
<evidence type="ECO:0000313" key="11">
    <source>
        <dbReference type="Proteomes" id="UP000694404"/>
    </source>
</evidence>
<dbReference type="Pfam" id="PF25683">
    <property type="entry name" value="URGCP_GTPase"/>
    <property type="match status" value="1"/>
</dbReference>
<dbReference type="GO" id="GO:0005737">
    <property type="term" value="C:cytoplasm"/>
    <property type="evidence" value="ECO:0007669"/>
    <property type="project" value="UniProtKB-SubCell"/>
</dbReference>
<proteinExistence type="inferred from homology"/>
<sequence length="2412" mass="276311">PIPKDCTHHLPTHTKMEELGQRLDGVGLSTQYWLPKLADKLGITSAQALKHLKYEDYLKLECEVEHPWEKQALRTLLNIAESKRTMKQLQEQRLEMLKKRQEQAKLALEGLKEMQEKGRSRHEEAVRKKEEELQGAMDIAPEYWAPAEKQLKTVIENVHRQLDFLEESVSQSENLPDKEVLRRASGGLALQGIYQTKKLAEMVEKREQLIDIPEGFELFGPEQGPLFEKKEFSSAEAESSFTRTMEKLGFSISVTAKGGFWGFSAESSSDYGSSSESEETHRSRLEHTYICTTKYNYIPLASCYFPKDQLRLSSAALRELKEIEDILSHTPESDNLNLLKSRGGSFFNRFGSHVNQGPLHLGGIFWWKASSEGFRAEELDEVKKRTSDALSSYVGGSYSGLGWSIAAGVTASKSGSEASFQGTDRKETQTEIQLFVTRTGGPPQTHSLTEWQSGLVTSNKTWSVIDRGFQLIPVWEIILSNHRQDFRDVHQISSSLRNAYEVLTNQSVGTLFGEGLVSAVDEARSFIEEMKSWEVTGDEEQLVKLINFKQKLTEKTKNYSAWINICLSDKGLQDFLDNTVSLCKDLPAQNTECIKSLLRCLLDPHVYSVKNFPKSSSIMKWIFHEEKKQQKSMSLSEFADFIQILQEMKDYIQEVTYDPMSSAAAVQVAKVKATLNVSLALSSFLQALREREKTDIELLLLSIAASAGYLVDSCTFQYLLGCPEINFILQEMQTAQEEYLTLRDQDVSRAQAFLLLTGLTVTFEYKDVSPEEKNRRLAFMKHQMGNLLSTEMSKVLIKHSACSDWDILETDLNCLKNGDFEATNDELKKQGIIKQLEVKSSNVKMYEAIENQEFLNLLKRLGLESYHPRKMGTADFHVIYKTSLHDSQPSTERELPFYFLYLVCKDDIKSKQGITNTLTTLENGRGSSDTFDDFFNDDSHGTNDSVTDQAHIHPMDIQMAIFHCADDFTRQYLSTKLAFCQFALPLLVPNPCISQIEFPLWSLSQVTKSWKGAEKSGGETRFKNYKNKLIYQAAMPMVSFIRIGHSSSSKSQILNALLSKHKHDIFFHHHCKGSSKDCLLMKGVVEIFWYCPGGRDDDRFDNCVAFTNLRGDARQHEQQVKFLQEISSVNVVLISDVDQNDKKGMKIIHDLWKSQKPLICLFAEKENVAGKPSQNIKIAIKNRNEAELIDELMTAIRDLLAGSNIACSLENSANIARQQGFVIDEEDEKCTKAKTMAQALMTLLNENNLHEIKSKLLPLQGELWHKWCQKDKELTRLQDKRNRSIEQHRSQVESEKHAIRSHQLKRAFPLNDLMKSVLEFLQLHPEATKKYFLQWMKVFMDDLSSDCLAELHQKYHRLWSQILEIKKKGENNDLKNALLNNLETLSKTINDSTIGLEHILREVAQIYEALDSMKQQDECFLALPQIAADLMVSGYPMELMDGNASYVPLQWVGAVLDKLIEKLGDQKVFVLSVLGIQSTGKSTLLNAMFGLQFGVSSGRCTRGAFMQLIKVEENLKQDLNFDYILVVDTEGLRAMEMANKLSLNHDNELATFVIGIGNMTVINIFGENPSEMQDVLQIAVQAFLRMKQVNLSPSCLFVHQNVGEIMAKEQNMEGRRRLQQKLDEMTVTAAQQEFCDVTCFSDIIRFDVNTHIHYFAHLWEGNPPMAPPNPSYSQNVQELKSKILLAAKKESQGSVLRLSGLKVHISDLWNALLNESFIFSFKNTLEIATYKKLEIMFSQWTWKLRKDILTLQMKLTNRIRNGEVHSVTKGNLEEQIQLEYDVITAALKKYFSEDKDSEMLSQWKGSTELKLRDLKESLIAETKRKSEELIELEKNQSKLDKKKSEYENELLERSKELALSLKGQELGETELRANFNSLWREWLTEVSSNAPQAKECDINVDVENILLEHFKQPNLVRKIKDFSIKSTFSVDFSKHISMKKKLYIFSHNLDECDKSNIRQVTDGIIQVVKANIDRKEQQKMDYNRSYIYEIFQEIREGIKSSESNNSKYIFNPDYSIDLSLYLCKMAAERFEDMHTAFKKANDPTIYLESKREDLFKCFQISCLGATSITTFADFLCNKLSTALRQAVYDKTAIDIVSEMRSNHPVLNTNRSKLETYILKSLAEEENFEKYRQYIHFPKDFLENFIKKCVDDYCLDKQDRRLKNFLDISLDSLQVLVHAAICDSTKVVKDKSGNVSLWLDEFCRRLGDVLDLPRSDLKSIEHQEITDVEFLKEAMSKALAPVVENLKKDFAAIDMGPFQRKPHKILAEQLSGCWEQCPFCKAVCTNTMFNHDGDHSVPFHRPQATTGIHWYKTNHLVTDICSNLVASNCSLVLSEDHRIPYKNYRDAGPRYSKWSITPDTSVQPYWKWFVCHFRAELESQHWGKFEGKGEIPSQWKQITKKDVLSELEKQLLS</sequence>
<dbReference type="InterPro" id="IPR030383">
    <property type="entry name" value="G_VLIG_dom"/>
</dbReference>
<dbReference type="PROSITE" id="PS51717">
    <property type="entry name" value="G_VLIG"/>
    <property type="match status" value="1"/>
</dbReference>
<dbReference type="Ensembl" id="ENSCABT00000031538.1">
    <property type="protein sequence ID" value="ENSCABP00000028775.1"/>
    <property type="gene ID" value="ENSCABG00000021146.1"/>
</dbReference>
<dbReference type="Pfam" id="PF25496">
    <property type="entry name" value="URGCP"/>
    <property type="match status" value="1"/>
</dbReference>
<evidence type="ECO:0000256" key="8">
    <source>
        <dbReference type="SAM" id="Coils"/>
    </source>
</evidence>
<dbReference type="Proteomes" id="UP000694404">
    <property type="component" value="Unplaced"/>
</dbReference>
<feature type="domain" description="VLIG-type G" evidence="9">
    <location>
        <begin position="1465"/>
        <end position="1709"/>
    </location>
</feature>
<evidence type="ECO:0000256" key="3">
    <source>
        <dbReference type="ARBA" id="ARBA00006828"/>
    </source>
</evidence>
<name>A0A8C0JAL7_CHEAB</name>
<reference evidence="10" key="1">
    <citation type="submission" date="2025-08" db="UniProtKB">
        <authorList>
            <consortium name="Ensembl"/>
        </authorList>
    </citation>
    <scope>IDENTIFICATION</scope>
</reference>
<dbReference type="InterPro" id="IPR058641">
    <property type="entry name" value="GVIN1_dom"/>
</dbReference>
<dbReference type="GO" id="GO:0005634">
    <property type="term" value="C:nucleus"/>
    <property type="evidence" value="ECO:0007669"/>
    <property type="project" value="UniProtKB-SubCell"/>
</dbReference>
<dbReference type="GeneTree" id="ENSGT00940000154393"/>